<evidence type="ECO:0000313" key="9">
    <source>
        <dbReference type="EMBL" id="MFC3194990.1"/>
    </source>
</evidence>
<dbReference type="InterPro" id="IPR017896">
    <property type="entry name" value="4Fe4S_Fe-S-bd"/>
</dbReference>
<keyword evidence="4" id="KW-0249">Electron transport</keyword>
<evidence type="ECO:0000256" key="7">
    <source>
        <dbReference type="SAM" id="Phobius"/>
    </source>
</evidence>
<dbReference type="InterPro" id="IPR014116">
    <property type="entry name" value="Cyt_c_oxidase_cbb3_FixG"/>
</dbReference>
<feature type="transmembrane region" description="Helical" evidence="7">
    <location>
        <begin position="79"/>
        <end position="100"/>
    </location>
</feature>
<dbReference type="EMBL" id="JBHRTS010000006">
    <property type="protein sequence ID" value="MFC3194990.1"/>
    <property type="molecule type" value="Genomic_DNA"/>
</dbReference>
<evidence type="ECO:0000256" key="3">
    <source>
        <dbReference type="ARBA" id="ARBA00022723"/>
    </source>
</evidence>
<evidence type="ECO:0000256" key="4">
    <source>
        <dbReference type="ARBA" id="ARBA00022982"/>
    </source>
</evidence>
<organism evidence="9 10">
    <name type="scientific">Marinicella sediminis</name>
    <dbReference type="NCBI Taxonomy" id="1792834"/>
    <lineage>
        <taxon>Bacteria</taxon>
        <taxon>Pseudomonadati</taxon>
        <taxon>Pseudomonadota</taxon>
        <taxon>Gammaproteobacteria</taxon>
        <taxon>Lysobacterales</taxon>
        <taxon>Marinicellaceae</taxon>
        <taxon>Marinicella</taxon>
    </lineage>
</organism>
<gene>
    <name evidence="9" type="primary">ccoG</name>
    <name evidence="9" type="ORF">ACFODZ_12130</name>
</gene>
<dbReference type="NCBIfam" id="TIGR02745">
    <property type="entry name" value="ccoG_rdxA_fixG"/>
    <property type="match status" value="1"/>
</dbReference>
<protein>
    <submittedName>
        <fullName evidence="9">Cytochrome c oxidase accessory protein CcoG</fullName>
    </submittedName>
</protein>
<dbReference type="Gene3D" id="2.60.40.10">
    <property type="entry name" value="Immunoglobulins"/>
    <property type="match status" value="1"/>
</dbReference>
<reference evidence="10" key="1">
    <citation type="journal article" date="2019" name="Int. J. Syst. Evol. Microbiol.">
        <title>The Global Catalogue of Microorganisms (GCM) 10K type strain sequencing project: providing services to taxonomists for standard genome sequencing and annotation.</title>
        <authorList>
            <consortium name="The Broad Institute Genomics Platform"/>
            <consortium name="The Broad Institute Genome Sequencing Center for Infectious Disease"/>
            <person name="Wu L."/>
            <person name="Ma J."/>
        </authorList>
    </citation>
    <scope>NUCLEOTIDE SEQUENCE [LARGE SCALE GENOMIC DNA]</scope>
    <source>
        <strain evidence="10">KCTC 42953</strain>
    </source>
</reference>
<keyword evidence="7" id="KW-0472">Membrane</keyword>
<feature type="domain" description="4Fe-4S ferredoxin-type" evidence="8">
    <location>
        <begin position="248"/>
        <end position="277"/>
    </location>
</feature>
<dbReference type="InterPro" id="IPR013783">
    <property type="entry name" value="Ig-like_fold"/>
</dbReference>
<dbReference type="InterPro" id="IPR032879">
    <property type="entry name" value="FixG_C"/>
</dbReference>
<feature type="transmembrane region" description="Helical" evidence="7">
    <location>
        <begin position="327"/>
        <end position="345"/>
    </location>
</feature>
<feature type="transmembrane region" description="Helical" evidence="7">
    <location>
        <begin position="190"/>
        <end position="207"/>
    </location>
</feature>
<proteinExistence type="predicted"/>
<keyword evidence="10" id="KW-1185">Reference proteome</keyword>
<feature type="transmembrane region" description="Helical" evidence="7">
    <location>
        <begin position="35"/>
        <end position="52"/>
    </location>
</feature>
<keyword evidence="2" id="KW-0004">4Fe-4S</keyword>
<dbReference type="InterPro" id="IPR017900">
    <property type="entry name" value="4Fe4S_Fe_S_CS"/>
</dbReference>
<dbReference type="InterPro" id="IPR051684">
    <property type="entry name" value="Electron_Trans/Redox"/>
</dbReference>
<dbReference type="Pfam" id="PF11614">
    <property type="entry name" value="FixG_C"/>
    <property type="match status" value="1"/>
</dbReference>
<dbReference type="Pfam" id="PF12801">
    <property type="entry name" value="Fer4_5"/>
    <property type="match status" value="1"/>
</dbReference>
<feature type="transmembrane region" description="Helical" evidence="7">
    <location>
        <begin position="153"/>
        <end position="170"/>
    </location>
</feature>
<keyword evidence="7" id="KW-0812">Transmembrane</keyword>
<dbReference type="PROSITE" id="PS51379">
    <property type="entry name" value="4FE4S_FER_2"/>
    <property type="match status" value="1"/>
</dbReference>
<evidence type="ECO:0000259" key="8">
    <source>
        <dbReference type="PROSITE" id="PS51379"/>
    </source>
</evidence>
<dbReference type="PANTHER" id="PTHR30176">
    <property type="entry name" value="FERREDOXIN-TYPE PROTEIN NAPH"/>
    <property type="match status" value="1"/>
</dbReference>
<keyword evidence="5" id="KW-0408">Iron</keyword>
<accession>A0ABV7JA40</accession>
<keyword evidence="3" id="KW-0479">Metal-binding</keyword>
<dbReference type="Pfam" id="PF13746">
    <property type="entry name" value="Fer4_18"/>
    <property type="match status" value="1"/>
</dbReference>
<keyword evidence="6" id="KW-0411">Iron-sulfur</keyword>
<dbReference type="PROSITE" id="PS00198">
    <property type="entry name" value="4FE4S_FER_1"/>
    <property type="match status" value="1"/>
</dbReference>
<name>A0ABV7JA40_9GAMM</name>
<dbReference type="RefSeq" id="WP_077411946.1">
    <property type="nucleotide sequence ID" value="NZ_JBHRTS010000006.1"/>
</dbReference>
<dbReference type="Gene3D" id="3.30.70.20">
    <property type="match status" value="1"/>
</dbReference>
<dbReference type="PANTHER" id="PTHR30176:SF3">
    <property type="entry name" value="FERREDOXIN-TYPE PROTEIN NAPH"/>
    <property type="match status" value="1"/>
</dbReference>
<comment type="caution">
    <text evidence="9">The sequence shown here is derived from an EMBL/GenBank/DDBJ whole genome shotgun (WGS) entry which is preliminary data.</text>
</comment>
<evidence type="ECO:0000256" key="2">
    <source>
        <dbReference type="ARBA" id="ARBA00022485"/>
    </source>
</evidence>
<keyword evidence="7" id="KW-1133">Transmembrane helix</keyword>
<evidence type="ECO:0000256" key="5">
    <source>
        <dbReference type="ARBA" id="ARBA00023004"/>
    </source>
</evidence>
<evidence type="ECO:0000313" key="10">
    <source>
        <dbReference type="Proteomes" id="UP001595533"/>
    </source>
</evidence>
<evidence type="ECO:0000256" key="6">
    <source>
        <dbReference type="ARBA" id="ARBA00023014"/>
    </source>
</evidence>
<sequence length="462" mass="52853">MTDQETKPIELSLYKAHEKIYPREIKGRFQYKRKLAVLVLLGLFYILPWISWEGQQAILFDLPHRRFHIFGLTLWPQDFIFLALMLIIAAFSLFFFTALAGRLWCGFACPQTVWTEVFIWMEQLTEGNRNKRMKLDKAPWSTEKVLRKTSKQFLWITFALWTGFTFVGFFTPIKELAAHVWSWQLGPWETFWLFFYSLATYGNAGFLREQVCLYMCPYARFQSAMFDKETLIISYDGQRGEPRMRGKKRREAEAPGDCIDCTLCVQVCPTGIDIRDGLQYECIGCAACIDACDEVMEKSGMPKGLIKYTTENALNGKPTHIIRPRTLVYFTILMLLVSSFGIALLSRSSIDMNVIHDRNSFYRVVNAQTIENVYTLKVMNKGKTTTGYKLSATGLEGLEVLLGMNETEIVAEPGQLVEVPIKIRAAKAVANKKIHTIEVTVTALDETGDAASETVKYFGYNK</sequence>
<dbReference type="SUPFAM" id="SSF54862">
    <property type="entry name" value="4Fe-4S ferredoxins"/>
    <property type="match status" value="1"/>
</dbReference>
<dbReference type="Proteomes" id="UP001595533">
    <property type="component" value="Unassembled WGS sequence"/>
</dbReference>
<evidence type="ECO:0000256" key="1">
    <source>
        <dbReference type="ARBA" id="ARBA00022448"/>
    </source>
</evidence>
<keyword evidence="1" id="KW-0813">Transport</keyword>